<feature type="region of interest" description="Disordered" evidence="6">
    <location>
        <begin position="207"/>
        <end position="261"/>
    </location>
</feature>
<evidence type="ECO:0000256" key="5">
    <source>
        <dbReference type="ARBA" id="ARBA00035462"/>
    </source>
</evidence>
<feature type="compositionally biased region" description="Basic and acidic residues" evidence="6">
    <location>
        <begin position="217"/>
        <end position="236"/>
    </location>
</feature>
<dbReference type="NCBIfam" id="TIGR03953">
    <property type="entry name" value="rplD_bact"/>
    <property type="match status" value="1"/>
</dbReference>
<dbReference type="Gene3D" id="3.40.1370.10">
    <property type="match status" value="1"/>
</dbReference>
<protein>
    <recommendedName>
        <fullName evidence="4">Large ribosomal subunit protein uL4</fullName>
    </recommendedName>
    <alternativeName>
        <fullName evidence="5">50S ribosomal protein L4</fullName>
    </alternativeName>
</protein>
<name>A0A0G0N7Z9_9BACT</name>
<gene>
    <name evidence="7" type="ORF">UT39_C0005G0013</name>
</gene>
<proteinExistence type="inferred from homology"/>
<dbReference type="GO" id="GO:0003735">
    <property type="term" value="F:structural constituent of ribosome"/>
    <property type="evidence" value="ECO:0007669"/>
    <property type="project" value="InterPro"/>
</dbReference>
<dbReference type="Proteomes" id="UP000034246">
    <property type="component" value="Unassembled WGS sequence"/>
</dbReference>
<evidence type="ECO:0000256" key="2">
    <source>
        <dbReference type="ARBA" id="ARBA00022980"/>
    </source>
</evidence>
<organism evidence="7 8">
    <name type="scientific">Candidatus Woesebacteria bacterium GW2011_GWA1_39_21</name>
    <dbReference type="NCBI Taxonomy" id="1618550"/>
    <lineage>
        <taxon>Bacteria</taxon>
        <taxon>Candidatus Woeseibacteriota</taxon>
    </lineage>
</organism>
<evidence type="ECO:0000256" key="6">
    <source>
        <dbReference type="SAM" id="MobiDB-lite"/>
    </source>
</evidence>
<dbReference type="EMBL" id="LBWP01000005">
    <property type="protein sequence ID" value="KKR11578.1"/>
    <property type="molecule type" value="Genomic_DNA"/>
</dbReference>
<dbReference type="STRING" id="1618550.UT39_C0005G0013"/>
<dbReference type="InterPro" id="IPR002136">
    <property type="entry name" value="Ribosomal_uL4"/>
</dbReference>
<sequence>MLKVDLYDHQGKKKESITLPKDYAVKANSKLLSQAVRVYEDRAHLGLSRTKTRGEVAISTRKIYRQKGTGGARHGAKSAPIFVGGGTAHGPKGIKRTLKLSKSIKNMAFLQAINYKGTDALALVDNLEKIEKTKDADKLIKNIVKEKSWGNGNVLVALAGENGSVAKAFRNIEGVVVDSFKNLNAYKIYLANALLVDNKALTEKTDKNASGANAKEGAPKRKVGFDNKKPLIRRDVNSQVRKTARAVNAKAGTNKRKAAGK</sequence>
<keyword evidence="3" id="KW-0687">Ribonucleoprotein</keyword>
<comment type="similarity">
    <text evidence="1">Belongs to the universal ribosomal protein uL4 family.</text>
</comment>
<evidence type="ECO:0000256" key="1">
    <source>
        <dbReference type="ARBA" id="ARBA00010528"/>
    </source>
</evidence>
<dbReference type="GO" id="GO:1990904">
    <property type="term" value="C:ribonucleoprotein complex"/>
    <property type="evidence" value="ECO:0007669"/>
    <property type="project" value="UniProtKB-KW"/>
</dbReference>
<keyword evidence="2 7" id="KW-0689">Ribosomal protein</keyword>
<dbReference type="InterPro" id="IPR023574">
    <property type="entry name" value="Ribosomal_uL4_dom_sf"/>
</dbReference>
<dbReference type="PANTHER" id="PTHR10746:SF6">
    <property type="entry name" value="LARGE RIBOSOMAL SUBUNIT PROTEIN UL4M"/>
    <property type="match status" value="1"/>
</dbReference>
<evidence type="ECO:0000313" key="7">
    <source>
        <dbReference type="EMBL" id="KKR11578.1"/>
    </source>
</evidence>
<dbReference type="PATRIC" id="fig|1618550.3.peg.392"/>
<dbReference type="Pfam" id="PF00573">
    <property type="entry name" value="Ribosomal_L4"/>
    <property type="match status" value="1"/>
</dbReference>
<dbReference type="InterPro" id="IPR013005">
    <property type="entry name" value="Ribosomal_uL4-like"/>
</dbReference>
<reference evidence="7 8" key="1">
    <citation type="journal article" date="2015" name="Nature">
        <title>rRNA introns, odd ribosomes, and small enigmatic genomes across a large radiation of phyla.</title>
        <authorList>
            <person name="Brown C.T."/>
            <person name="Hug L.A."/>
            <person name="Thomas B.C."/>
            <person name="Sharon I."/>
            <person name="Castelle C.J."/>
            <person name="Singh A."/>
            <person name="Wilkins M.J."/>
            <person name="Williams K.H."/>
            <person name="Banfield J.F."/>
        </authorList>
    </citation>
    <scope>NUCLEOTIDE SEQUENCE [LARGE SCALE GENOMIC DNA]</scope>
</reference>
<accession>A0A0G0N7Z9</accession>
<evidence type="ECO:0000313" key="8">
    <source>
        <dbReference type="Proteomes" id="UP000034246"/>
    </source>
</evidence>
<dbReference type="SUPFAM" id="SSF52166">
    <property type="entry name" value="Ribosomal protein L4"/>
    <property type="match status" value="1"/>
</dbReference>
<dbReference type="GO" id="GO:0006412">
    <property type="term" value="P:translation"/>
    <property type="evidence" value="ECO:0007669"/>
    <property type="project" value="InterPro"/>
</dbReference>
<dbReference type="PANTHER" id="PTHR10746">
    <property type="entry name" value="50S RIBOSOMAL PROTEIN L4"/>
    <property type="match status" value="1"/>
</dbReference>
<dbReference type="GO" id="GO:0005840">
    <property type="term" value="C:ribosome"/>
    <property type="evidence" value="ECO:0007669"/>
    <property type="project" value="UniProtKB-KW"/>
</dbReference>
<evidence type="ECO:0000256" key="3">
    <source>
        <dbReference type="ARBA" id="ARBA00023274"/>
    </source>
</evidence>
<comment type="caution">
    <text evidence="7">The sequence shown here is derived from an EMBL/GenBank/DDBJ whole genome shotgun (WGS) entry which is preliminary data.</text>
</comment>
<dbReference type="AlphaFoldDB" id="A0A0G0N7Z9"/>
<evidence type="ECO:0000256" key="4">
    <source>
        <dbReference type="ARBA" id="ARBA00035244"/>
    </source>
</evidence>